<evidence type="ECO:0000313" key="2">
    <source>
        <dbReference type="EMBL" id="KGQ02379.1"/>
    </source>
</evidence>
<evidence type="ECO:0000256" key="1">
    <source>
        <dbReference type="SAM" id="MobiDB-lite"/>
    </source>
</evidence>
<comment type="caution">
    <text evidence="2">The sequence shown here is derived from an EMBL/GenBank/DDBJ whole genome shotgun (WGS) entry which is preliminary data.</text>
</comment>
<gene>
    <name evidence="2" type="ORF">BBAD15_g12411</name>
</gene>
<proteinExistence type="predicted"/>
<protein>
    <submittedName>
        <fullName evidence="2">Uncharacterized protein</fullName>
    </submittedName>
</protein>
<dbReference type="Proteomes" id="UP000030106">
    <property type="component" value="Unassembled WGS sequence"/>
</dbReference>
<sequence length="431" mass="46928">MVAANRHHHKTANLSEAVLFFTGKPLENAHSALADVRGCMDVYFAIQDLQREAANRDAPPGTAIRRAGPHRQGVGQRQGLPGLRGLRRPQVRSRARDRRTDLALRDVEHPPRQGTAPAAPARSAHRAALPRADPGTHHRRPAASTADTASRDRVWPARRPGRPVPPNPHQDRHGGTGMNKIENIWHLAPVAAAQNELAEVRAALGFLPRHYVAMAGLDRLADLLAASEPSTLPHASATDRDEPITVTVDHDPRGVSIGVWQGSHCVYSGAHPLPAAAGVSTEEDAPAAYLTLDEEGSPCMLFFDVAEARAFCEIGEEPAALYRRPAPAAGDALTAAARDVMAERQRQISTEGWTPELDDRYTHGDMASAAACYANQGRYHFPEPGKPGPNWPWDAEWWKPSTYRRNLEKAGALILAEIERLDRAAQRQGDA</sequence>
<dbReference type="HOGENOM" id="CLU_636132_0_0_1"/>
<dbReference type="AlphaFoldDB" id="A0A0A2VNF3"/>
<feature type="compositionally biased region" description="Basic and acidic residues" evidence="1">
    <location>
        <begin position="98"/>
        <end position="111"/>
    </location>
</feature>
<feature type="compositionally biased region" description="Low complexity" evidence="1">
    <location>
        <begin position="71"/>
        <end position="84"/>
    </location>
</feature>
<feature type="compositionally biased region" description="Basic residues" evidence="1">
    <location>
        <begin position="85"/>
        <end position="97"/>
    </location>
</feature>
<dbReference type="EMBL" id="ANFO01001595">
    <property type="protein sequence ID" value="KGQ02379.1"/>
    <property type="molecule type" value="Genomic_DNA"/>
</dbReference>
<evidence type="ECO:0000313" key="3">
    <source>
        <dbReference type="Proteomes" id="UP000030106"/>
    </source>
</evidence>
<reference evidence="2 3" key="1">
    <citation type="submission" date="2012-10" db="EMBL/GenBank/DDBJ databases">
        <title>Genome sequencing and analysis of entomopathogenic fungi Beauveria bassiana D1-5.</title>
        <authorList>
            <person name="Li Q."/>
            <person name="Wang L."/>
            <person name="Zhang Z."/>
            <person name="Wang Q."/>
            <person name="Ren J."/>
            <person name="Wang M."/>
            <person name="Xu W."/>
            <person name="Wang J."/>
            <person name="Lu Y."/>
            <person name="Du Q."/>
            <person name="Sun Z."/>
        </authorList>
    </citation>
    <scope>NUCLEOTIDE SEQUENCE [LARGE SCALE GENOMIC DNA]</scope>
    <source>
        <strain evidence="2 3">D1-5</strain>
    </source>
</reference>
<name>A0A0A2VNF3_BEABA</name>
<accession>A0A0A2VNF3</accession>
<feature type="region of interest" description="Disordered" evidence="1">
    <location>
        <begin position="53"/>
        <end position="177"/>
    </location>
</feature>
<organism evidence="2 3">
    <name type="scientific">Beauveria bassiana D1-5</name>
    <dbReference type="NCBI Taxonomy" id="1245745"/>
    <lineage>
        <taxon>Eukaryota</taxon>
        <taxon>Fungi</taxon>
        <taxon>Dikarya</taxon>
        <taxon>Ascomycota</taxon>
        <taxon>Pezizomycotina</taxon>
        <taxon>Sordariomycetes</taxon>
        <taxon>Hypocreomycetidae</taxon>
        <taxon>Hypocreales</taxon>
        <taxon>Cordycipitaceae</taxon>
        <taxon>Beauveria</taxon>
    </lineage>
</organism>
<feature type="compositionally biased region" description="Low complexity" evidence="1">
    <location>
        <begin position="116"/>
        <end position="132"/>
    </location>
</feature>